<dbReference type="RefSeq" id="WP_164532748.1">
    <property type="nucleotide sequence ID" value="NZ_JAALFG010000001.1"/>
</dbReference>
<comment type="caution">
    <text evidence="3">The sequence shown here is derived from an EMBL/GenBank/DDBJ whole genome shotgun (WGS) entry which is preliminary data.</text>
</comment>
<keyword evidence="1" id="KW-0812">Transmembrane</keyword>
<keyword evidence="1" id="KW-1133">Transmembrane helix</keyword>
<evidence type="ECO:0000259" key="2">
    <source>
        <dbReference type="Pfam" id="PF07331"/>
    </source>
</evidence>
<dbReference type="Pfam" id="PF07331">
    <property type="entry name" value="TctB"/>
    <property type="match status" value="1"/>
</dbReference>
<feature type="transmembrane region" description="Helical" evidence="1">
    <location>
        <begin position="12"/>
        <end position="31"/>
    </location>
</feature>
<keyword evidence="4" id="KW-1185">Reference proteome</keyword>
<sequence length="157" mass="16242">MAIKVRGEKDFYIGVLYLALGAAGLWFGQTYPFGTPARMGAGFFPVIIAGLLVIFGLVAICRGLAVDGPEVGPIDFKGIALITASVVAFGLLLRPAGLIVAIVISGLIAASANDRFKLGWQALLGLFAFAACCALVFVTGLGLPISIFGTAFAGLYR</sequence>
<reference evidence="3 4" key="1">
    <citation type="submission" date="2020-02" db="EMBL/GenBank/DDBJ databases">
        <authorList>
            <person name="Khan S.A."/>
            <person name="Jeon C.O."/>
            <person name="Chun B.H."/>
        </authorList>
    </citation>
    <scope>NUCLEOTIDE SEQUENCE [LARGE SCALE GENOMIC DNA]</scope>
    <source>
        <strain evidence="3 4">H239</strain>
    </source>
</reference>
<dbReference type="EMBL" id="JAALFG010000001">
    <property type="protein sequence ID" value="NGP16493.1"/>
    <property type="molecule type" value="Genomic_DNA"/>
</dbReference>
<name>A0A6M1SPU6_9HYPH</name>
<feature type="transmembrane region" description="Helical" evidence="1">
    <location>
        <begin position="78"/>
        <end position="111"/>
    </location>
</feature>
<evidence type="ECO:0000256" key="1">
    <source>
        <dbReference type="SAM" id="Phobius"/>
    </source>
</evidence>
<feature type="transmembrane region" description="Helical" evidence="1">
    <location>
        <begin position="123"/>
        <end position="156"/>
    </location>
</feature>
<feature type="transmembrane region" description="Helical" evidence="1">
    <location>
        <begin position="43"/>
        <end position="66"/>
    </location>
</feature>
<organism evidence="3 4">
    <name type="scientific">Devosia aurantiaca</name>
    <dbReference type="NCBI Taxonomy" id="2714858"/>
    <lineage>
        <taxon>Bacteria</taxon>
        <taxon>Pseudomonadati</taxon>
        <taxon>Pseudomonadota</taxon>
        <taxon>Alphaproteobacteria</taxon>
        <taxon>Hyphomicrobiales</taxon>
        <taxon>Devosiaceae</taxon>
        <taxon>Devosia</taxon>
    </lineage>
</organism>
<evidence type="ECO:0000313" key="3">
    <source>
        <dbReference type="EMBL" id="NGP16493.1"/>
    </source>
</evidence>
<accession>A0A6M1SPU6</accession>
<dbReference type="InterPro" id="IPR009936">
    <property type="entry name" value="DUF1468"/>
</dbReference>
<feature type="domain" description="DUF1468" evidence="2">
    <location>
        <begin position="12"/>
        <end position="144"/>
    </location>
</feature>
<evidence type="ECO:0000313" key="4">
    <source>
        <dbReference type="Proteomes" id="UP000474802"/>
    </source>
</evidence>
<gene>
    <name evidence="3" type="ORF">G5575_01265</name>
</gene>
<reference evidence="3 4" key="2">
    <citation type="submission" date="2020-03" db="EMBL/GenBank/DDBJ databases">
        <title>Devosia chinhatensis sp. nov., isolated from a hexachlorocyclohexane (HCH) dump site in India.</title>
        <authorList>
            <person name="Kumar M."/>
            <person name="Lal R."/>
        </authorList>
    </citation>
    <scope>NUCLEOTIDE SEQUENCE [LARGE SCALE GENOMIC DNA]</scope>
    <source>
        <strain evidence="3 4">H239</strain>
    </source>
</reference>
<proteinExistence type="predicted"/>
<dbReference type="Proteomes" id="UP000474802">
    <property type="component" value="Unassembled WGS sequence"/>
</dbReference>
<keyword evidence="1" id="KW-0472">Membrane</keyword>
<dbReference type="AlphaFoldDB" id="A0A6M1SPU6"/>
<protein>
    <submittedName>
        <fullName evidence="3">Tripartite tricarboxylate transporter TctB family protein</fullName>
    </submittedName>
</protein>